<dbReference type="AlphaFoldDB" id="A0A8J2LI95"/>
<evidence type="ECO:0000313" key="2">
    <source>
        <dbReference type="Proteomes" id="UP000708208"/>
    </source>
</evidence>
<dbReference type="Proteomes" id="UP000708208">
    <property type="component" value="Unassembled WGS sequence"/>
</dbReference>
<evidence type="ECO:0000313" key="1">
    <source>
        <dbReference type="EMBL" id="CAG7823369.1"/>
    </source>
</evidence>
<organism evidence="1 2">
    <name type="scientific">Allacma fusca</name>
    <dbReference type="NCBI Taxonomy" id="39272"/>
    <lineage>
        <taxon>Eukaryota</taxon>
        <taxon>Metazoa</taxon>
        <taxon>Ecdysozoa</taxon>
        <taxon>Arthropoda</taxon>
        <taxon>Hexapoda</taxon>
        <taxon>Collembola</taxon>
        <taxon>Symphypleona</taxon>
        <taxon>Sminthuridae</taxon>
        <taxon>Allacma</taxon>
    </lineage>
</organism>
<sequence>MTGKENLELKNSYYAPSTTVTDVDTGKKRSLSPTGYIQYFFKNFWTTIRKNLGTTSGSLQDVILDEALDDFEGSLKSY</sequence>
<reference evidence="1" key="1">
    <citation type="submission" date="2021-06" db="EMBL/GenBank/DDBJ databases">
        <authorList>
            <person name="Hodson N. C."/>
            <person name="Mongue J. A."/>
            <person name="Jaron S. K."/>
        </authorList>
    </citation>
    <scope>NUCLEOTIDE SEQUENCE</scope>
</reference>
<gene>
    <name evidence="1" type="ORF">AFUS01_LOCUS33590</name>
</gene>
<protein>
    <submittedName>
        <fullName evidence="1">Uncharacterized protein</fullName>
    </submittedName>
</protein>
<name>A0A8J2LI95_9HEXA</name>
<keyword evidence="2" id="KW-1185">Reference proteome</keyword>
<accession>A0A8J2LI95</accession>
<dbReference type="EMBL" id="CAJVCH010529241">
    <property type="protein sequence ID" value="CAG7823369.1"/>
    <property type="molecule type" value="Genomic_DNA"/>
</dbReference>
<comment type="caution">
    <text evidence="1">The sequence shown here is derived from an EMBL/GenBank/DDBJ whole genome shotgun (WGS) entry which is preliminary data.</text>
</comment>
<proteinExistence type="predicted"/>